<reference evidence="6 7" key="1">
    <citation type="submission" date="2015-09" db="EMBL/GenBank/DDBJ databases">
        <authorList>
            <consortium name="Pathogen Informatics"/>
        </authorList>
    </citation>
    <scope>NUCLEOTIDE SEQUENCE [LARGE SCALE GENOMIC DNA]</scope>
    <source>
        <strain evidence="4 6">2789STDY5608851</strain>
        <strain evidence="5 7">2789STDY5834914</strain>
        <strain evidence="3 8">2789STDY5834961</strain>
    </source>
</reference>
<evidence type="ECO:0000256" key="2">
    <source>
        <dbReference type="ARBA" id="ARBA00023002"/>
    </source>
</evidence>
<dbReference type="Proteomes" id="UP000095597">
    <property type="component" value="Unassembled WGS sequence"/>
</dbReference>
<keyword evidence="2 3" id="KW-0560">Oxidoreductase</keyword>
<dbReference type="Proteomes" id="UP000095485">
    <property type="component" value="Unassembled WGS sequence"/>
</dbReference>
<evidence type="ECO:0000313" key="6">
    <source>
        <dbReference type="Proteomes" id="UP000095380"/>
    </source>
</evidence>
<dbReference type="STRING" id="88431.ERS852423_01299"/>
<protein>
    <submittedName>
        <fullName evidence="3">Glycine reductase complex component B subunit gamma</fullName>
        <ecNumber evidence="3">1.21.4.2</ecNumber>
    </submittedName>
</protein>
<evidence type="ECO:0000313" key="5">
    <source>
        <dbReference type="EMBL" id="CUP80416.1"/>
    </source>
</evidence>
<keyword evidence="1" id="KW-0712">Selenocysteine</keyword>
<dbReference type="EMBL" id="CYYM01000024">
    <property type="protein sequence ID" value="CUO65861.1"/>
    <property type="molecule type" value="Genomic_DNA"/>
</dbReference>
<evidence type="ECO:0000256" key="1">
    <source>
        <dbReference type="ARBA" id="ARBA00022933"/>
    </source>
</evidence>
<proteinExistence type="predicted"/>
<dbReference type="EC" id="1.21.4.2" evidence="3"/>
<dbReference type="EMBL" id="CZAY01000014">
    <property type="protein sequence ID" value="CUP80416.1"/>
    <property type="molecule type" value="Genomic_DNA"/>
</dbReference>
<dbReference type="Proteomes" id="UP000095380">
    <property type="component" value="Unassembled WGS sequence"/>
</dbReference>
<accession>A0A173S3K4</accession>
<gene>
    <name evidence="3" type="primary">grdB</name>
    <name evidence="4" type="ORF">ERS852408_02661</name>
    <name evidence="5" type="ORF">ERS852526_02017</name>
    <name evidence="3" type="ORF">ERS852573_00827</name>
</gene>
<organism evidence="3 8">
    <name type="scientific">Dorea longicatena</name>
    <dbReference type="NCBI Taxonomy" id="88431"/>
    <lineage>
        <taxon>Bacteria</taxon>
        <taxon>Bacillati</taxon>
        <taxon>Bacillota</taxon>
        <taxon>Clostridia</taxon>
        <taxon>Lachnospirales</taxon>
        <taxon>Lachnospiraceae</taxon>
        <taxon>Dorea</taxon>
    </lineage>
</organism>
<dbReference type="EMBL" id="CYXO01000003">
    <property type="protein sequence ID" value="CUM84791.1"/>
    <property type="molecule type" value="Genomic_DNA"/>
</dbReference>
<sequence>MSKIKVVHYINQFFAQIGGEEKADYPAEIRVGEVVGPGLALTQNFKDEAEIIATVICGDSYFNENLEKAKADILAMVKEQAPDVFIAGPAFNAGRYGVACGTIAAAVQEELGIPAVTGMYVENPGADMFKNDVYMISTKNSAAGMRDAVKKLAPLAVKLAKGEKIGSSAEEGYIPNGVRVNFFEKERGSKRAVKMLIKKLNDKPYVTEYPMPNFDRVEPNPAVKDLAHAKIALVTSGGIVPKGNPDHIESSSASHYGEYDITGVTDLTEETYETAHGGYDPVYANEDPDRVLPVDVLRDMEKEGVIGSLHHLFYTTVGNGTSVASAKAFAAEYSQKLKADGVDAVILTST</sequence>
<dbReference type="eggNOG" id="COG1978">
    <property type="taxonomic scope" value="Bacteria"/>
</dbReference>
<evidence type="ECO:0000313" key="7">
    <source>
        <dbReference type="Proteomes" id="UP000095485"/>
    </source>
</evidence>
<dbReference type="Pfam" id="PF07355">
    <property type="entry name" value="GRDB"/>
    <property type="match status" value="1"/>
</dbReference>
<dbReference type="NCBIfam" id="TIGR01918">
    <property type="entry name" value="various_sel_PB"/>
    <property type="match status" value="1"/>
</dbReference>
<dbReference type="GO" id="GO:0030699">
    <property type="term" value="F:glycine reductase activity"/>
    <property type="evidence" value="ECO:0007669"/>
    <property type="project" value="UniProtKB-EC"/>
</dbReference>
<evidence type="ECO:0000313" key="8">
    <source>
        <dbReference type="Proteomes" id="UP000095597"/>
    </source>
</evidence>
<name>A0A173S3K4_9FIRM</name>
<evidence type="ECO:0000313" key="3">
    <source>
        <dbReference type="EMBL" id="CUM84791.1"/>
    </source>
</evidence>
<dbReference type="InterPro" id="IPR010187">
    <property type="entry name" value="Various_sel_PB"/>
</dbReference>
<dbReference type="AlphaFoldDB" id="A0A173S3K4"/>
<evidence type="ECO:0000313" key="4">
    <source>
        <dbReference type="EMBL" id="CUO65861.1"/>
    </source>
</evidence>